<gene>
    <name evidence="1" type="primary">glcE</name>
    <name evidence="1" type="ORF">MW7_015540</name>
</gene>
<dbReference type="Proteomes" id="UP000004277">
    <property type="component" value="Unassembled WGS sequence"/>
</dbReference>
<dbReference type="EMBL" id="AKCV02000026">
    <property type="protein sequence ID" value="TMS56501.1"/>
    <property type="molecule type" value="Genomic_DNA"/>
</dbReference>
<proteinExistence type="predicted"/>
<comment type="caution">
    <text evidence="1">The sequence shown here is derived from an EMBL/GenBank/DDBJ whole genome shotgun (WGS) entry which is preliminary data.</text>
</comment>
<protein>
    <submittedName>
        <fullName evidence="1">Glycolate oxidase subunit GlcE</fullName>
        <ecNumber evidence="1">1.1.99.14</ecNumber>
    </submittedName>
</protein>
<reference evidence="1" key="1">
    <citation type="submission" date="2019-05" db="EMBL/GenBank/DDBJ databases">
        <title>Revised genome assembly of Burkholderiaceae (previously Ralstonia) sp. PBA.</title>
        <authorList>
            <person name="Gan H.M."/>
        </authorList>
    </citation>
    <scope>NUCLEOTIDE SEQUENCE</scope>
    <source>
        <strain evidence="1">PBA</strain>
    </source>
</reference>
<dbReference type="EC" id="1.1.99.14" evidence="1"/>
<evidence type="ECO:0000313" key="2">
    <source>
        <dbReference type="Proteomes" id="UP000004277"/>
    </source>
</evidence>
<name>A0ACD3SJX5_9BURK</name>
<sequence>MTAILDTFRDRIRAATASGTPLRLRGSGTKDFYGQDPVGEILDTRAHAGIVAYDPAELVITARCGTPLADVATALAEQRQMLPFEPPAFGPAATFGGTVAAGLSGPRRQAVGALRDFVLGAVVMDGRGDIMHFGGQVMKNVAGYDVSRLLAGSLGTLGLVLEVSMKVLPLPVAHQTLRFELDEAQALLQVNRWGGQPLPITATAWTDNVLHVRLAGAAAAVSAAIGRLGGTPIDETEAHVLWSSLREQSHPWFAPALQGQTLWRIAVPSTAPVLSLPGTQLIEWGGGQRWWLTDAPAATVRAAAQAAGGHATLFRNGNKADGVFTPLSAPIAAIHTRLKDAFDPARIFNRGRMYPEF</sequence>
<evidence type="ECO:0000313" key="1">
    <source>
        <dbReference type="EMBL" id="TMS56501.1"/>
    </source>
</evidence>
<organism evidence="1 2">
    <name type="scientific">Imbroritus primus</name>
    <dbReference type="NCBI Taxonomy" id="3058603"/>
    <lineage>
        <taxon>Bacteria</taxon>
        <taxon>Pseudomonadati</taxon>
        <taxon>Pseudomonadota</taxon>
        <taxon>Betaproteobacteria</taxon>
        <taxon>Burkholderiales</taxon>
        <taxon>Burkholderiaceae</taxon>
        <taxon>Imbroritus</taxon>
    </lineage>
</organism>
<keyword evidence="2" id="KW-1185">Reference proteome</keyword>
<keyword evidence="1" id="KW-0560">Oxidoreductase</keyword>
<accession>A0ACD3SJX5</accession>